<sequence>MDSLQSGGGSNAETARLRSRPGQRNATDIGTTFCRWLQNPRRGEAERPWPSFVVDMKPPSGRKQQVADTIPARLLHTSFNKLKQPVNVVRWTPDGRRLLTGSSNGEFTLWNGTSFNFETIMQAHDGGIRAMTYSHNNEWLLSGDQSGYIKYWQTNFNAVQQLIAHPNTAVRDISFAPTDARFVTAGDDGVLRIWDFTSYVAISELIGHQWDVKCADWHPSKSLVVSGSKDNTVKLWDPRTATKALTTLHSHKNSLTSAKFERNNGVLLATSAREPNARVFDIRMMRDVLLLSNDTKEVSTLAWHPIHSSLLSTAGNDGSISHYALDEPNTPAQATSTLSPYDAEKQLDAATQSIWPAHKVGFAHDFNVWSLDWHPMGHVLASGGNDRATRFWTRPRPGDTSYLNDKFHIGQAAAEAQGTWKRHDAQRHEEAEAEDQADFIEDQSKQTMLPGLSNMAMLPGLPPPMPAELDLAKIQQAIASIPDATASSRRMPLPSQQESLREEMRQGRYTKAR</sequence>
<keyword evidence="2" id="KW-0677">Repeat</keyword>
<feature type="repeat" description="WD" evidence="5">
    <location>
        <begin position="121"/>
        <end position="153"/>
    </location>
</feature>
<keyword evidence="6" id="KW-0539">Nucleus</keyword>
<evidence type="ECO:0000256" key="7">
    <source>
        <dbReference type="SAM" id="MobiDB-lite"/>
    </source>
</evidence>
<evidence type="ECO:0000256" key="2">
    <source>
        <dbReference type="ARBA" id="ARBA00022737"/>
    </source>
</evidence>
<dbReference type="OrthoDB" id="16717at2759"/>
<dbReference type="Proteomes" id="UP000799421">
    <property type="component" value="Unassembled WGS sequence"/>
</dbReference>
<comment type="subcellular location">
    <subcellularLocation>
        <location evidence="6">Nucleus</location>
    </subcellularLocation>
</comment>
<dbReference type="SUPFAM" id="SSF50978">
    <property type="entry name" value="WD40 repeat-like"/>
    <property type="match status" value="1"/>
</dbReference>
<evidence type="ECO:0000256" key="3">
    <source>
        <dbReference type="ARBA" id="ARBA00025498"/>
    </source>
</evidence>
<dbReference type="InterPro" id="IPR001680">
    <property type="entry name" value="WD40_rpt"/>
</dbReference>
<dbReference type="PANTHER" id="PTHR22836">
    <property type="entry name" value="WD40 REPEAT PROTEIN"/>
    <property type="match status" value="1"/>
</dbReference>
<dbReference type="InterPro" id="IPR036322">
    <property type="entry name" value="WD40_repeat_dom_sf"/>
</dbReference>
<dbReference type="AlphaFoldDB" id="A0A6A7C6S7"/>
<evidence type="ECO:0000256" key="6">
    <source>
        <dbReference type="RuleBase" id="RU369034"/>
    </source>
</evidence>
<dbReference type="PROSITE" id="PS50082">
    <property type="entry name" value="WD_REPEATS_2"/>
    <property type="match status" value="5"/>
</dbReference>
<protein>
    <recommendedName>
        <fullName evidence="4 6">Polyadenylation factor subunit 2</fullName>
    </recommendedName>
</protein>
<evidence type="ECO:0000313" key="9">
    <source>
        <dbReference type="Proteomes" id="UP000799421"/>
    </source>
</evidence>
<dbReference type="InterPro" id="IPR020472">
    <property type="entry name" value="WD40_PAC1"/>
</dbReference>
<dbReference type="CDD" id="cd00200">
    <property type="entry name" value="WD40"/>
    <property type="match status" value="1"/>
</dbReference>
<feature type="repeat" description="WD" evidence="5">
    <location>
        <begin position="361"/>
        <end position="392"/>
    </location>
</feature>
<dbReference type="InterPro" id="IPR015943">
    <property type="entry name" value="WD40/YVTN_repeat-like_dom_sf"/>
</dbReference>
<feature type="region of interest" description="Disordered" evidence="7">
    <location>
        <begin position="480"/>
        <end position="513"/>
    </location>
</feature>
<feature type="repeat" description="WD" evidence="5">
    <location>
        <begin position="79"/>
        <end position="111"/>
    </location>
</feature>
<feature type="repeat" description="WD" evidence="5">
    <location>
        <begin position="205"/>
        <end position="246"/>
    </location>
</feature>
<dbReference type="PANTHER" id="PTHR22836:SF0">
    <property type="entry name" value="PRE-MRNA 3' END PROCESSING PROTEIN WDR33"/>
    <property type="match status" value="1"/>
</dbReference>
<dbReference type="SMART" id="SM00320">
    <property type="entry name" value="WD40"/>
    <property type="match status" value="7"/>
</dbReference>
<evidence type="ECO:0000313" key="8">
    <source>
        <dbReference type="EMBL" id="KAF2862398.1"/>
    </source>
</evidence>
<dbReference type="PROSITE" id="PS50294">
    <property type="entry name" value="WD_REPEATS_REGION"/>
    <property type="match status" value="5"/>
</dbReference>
<keyword evidence="1 5" id="KW-0853">WD repeat</keyword>
<dbReference type="EMBL" id="MU005966">
    <property type="protein sequence ID" value="KAF2862398.1"/>
    <property type="molecule type" value="Genomic_DNA"/>
</dbReference>
<feature type="repeat" description="WD" evidence="5">
    <location>
        <begin position="163"/>
        <end position="204"/>
    </location>
</feature>
<evidence type="ECO:0000256" key="5">
    <source>
        <dbReference type="PROSITE-ProRule" id="PRU00221"/>
    </source>
</evidence>
<feature type="region of interest" description="Disordered" evidence="7">
    <location>
        <begin position="1"/>
        <end position="32"/>
    </location>
</feature>
<dbReference type="GO" id="GO:0005847">
    <property type="term" value="C:mRNA cleavage and polyadenylation specificity factor complex"/>
    <property type="evidence" value="ECO:0007669"/>
    <property type="project" value="TreeGrafter"/>
</dbReference>
<feature type="compositionally biased region" description="Gly residues" evidence="7">
    <location>
        <begin position="1"/>
        <end position="10"/>
    </location>
</feature>
<accession>A0A6A7C6S7</accession>
<keyword evidence="9" id="KW-1185">Reference proteome</keyword>
<comment type="function">
    <text evidence="3">Required for 3'-end cleavage and polyadenylation of pre-mRNAs. Also involved in chromosome segregation where it has a role in chromosome attachment to the mitotic spindle.</text>
</comment>
<keyword evidence="6" id="KW-0507">mRNA processing</keyword>
<evidence type="ECO:0000256" key="4">
    <source>
        <dbReference type="ARBA" id="ARBA00026154"/>
    </source>
</evidence>
<name>A0A6A7C6S7_9PEZI</name>
<proteinExistence type="predicted"/>
<gene>
    <name evidence="8" type="ORF">K470DRAFT_256033</name>
</gene>
<organism evidence="8 9">
    <name type="scientific">Piedraia hortae CBS 480.64</name>
    <dbReference type="NCBI Taxonomy" id="1314780"/>
    <lineage>
        <taxon>Eukaryota</taxon>
        <taxon>Fungi</taxon>
        <taxon>Dikarya</taxon>
        <taxon>Ascomycota</taxon>
        <taxon>Pezizomycotina</taxon>
        <taxon>Dothideomycetes</taxon>
        <taxon>Dothideomycetidae</taxon>
        <taxon>Capnodiales</taxon>
        <taxon>Piedraiaceae</taxon>
        <taxon>Piedraia</taxon>
    </lineage>
</organism>
<dbReference type="Gene3D" id="2.130.10.10">
    <property type="entry name" value="YVTN repeat-like/Quinoprotein amine dehydrogenase"/>
    <property type="match status" value="2"/>
</dbReference>
<evidence type="ECO:0000256" key="1">
    <source>
        <dbReference type="ARBA" id="ARBA00022574"/>
    </source>
</evidence>
<dbReference type="PRINTS" id="PR00320">
    <property type="entry name" value="GPROTEINBRPT"/>
</dbReference>
<dbReference type="Pfam" id="PF00400">
    <property type="entry name" value="WD40"/>
    <property type="match status" value="5"/>
</dbReference>
<dbReference type="InterPro" id="IPR045245">
    <property type="entry name" value="Pfs2-like"/>
</dbReference>
<dbReference type="GO" id="GO:0031124">
    <property type="term" value="P:mRNA 3'-end processing"/>
    <property type="evidence" value="ECO:0007669"/>
    <property type="project" value="UniProtKB-UniRule"/>
</dbReference>
<reference evidence="8" key="1">
    <citation type="journal article" date="2020" name="Stud. Mycol.">
        <title>101 Dothideomycetes genomes: a test case for predicting lifestyles and emergence of pathogens.</title>
        <authorList>
            <person name="Haridas S."/>
            <person name="Albert R."/>
            <person name="Binder M."/>
            <person name="Bloem J."/>
            <person name="Labutti K."/>
            <person name="Salamov A."/>
            <person name="Andreopoulos B."/>
            <person name="Baker S."/>
            <person name="Barry K."/>
            <person name="Bills G."/>
            <person name="Bluhm B."/>
            <person name="Cannon C."/>
            <person name="Castanera R."/>
            <person name="Culley D."/>
            <person name="Daum C."/>
            <person name="Ezra D."/>
            <person name="Gonzalez J."/>
            <person name="Henrissat B."/>
            <person name="Kuo A."/>
            <person name="Liang C."/>
            <person name="Lipzen A."/>
            <person name="Lutzoni F."/>
            <person name="Magnuson J."/>
            <person name="Mondo S."/>
            <person name="Nolan M."/>
            <person name="Ohm R."/>
            <person name="Pangilinan J."/>
            <person name="Park H.-J."/>
            <person name="Ramirez L."/>
            <person name="Alfaro M."/>
            <person name="Sun H."/>
            <person name="Tritt A."/>
            <person name="Yoshinaga Y."/>
            <person name="Zwiers L.-H."/>
            <person name="Turgeon B."/>
            <person name="Goodwin S."/>
            <person name="Spatafora J."/>
            <person name="Crous P."/>
            <person name="Grigoriev I."/>
        </authorList>
    </citation>
    <scope>NUCLEOTIDE SEQUENCE</scope>
    <source>
        <strain evidence="8">CBS 480.64</strain>
    </source>
</reference>